<feature type="compositionally biased region" description="Low complexity" evidence="13">
    <location>
        <begin position="510"/>
        <end position="521"/>
    </location>
</feature>
<evidence type="ECO:0000256" key="7">
    <source>
        <dbReference type="ARBA" id="ARBA00023015"/>
    </source>
</evidence>
<dbReference type="GO" id="GO:0000122">
    <property type="term" value="P:negative regulation of transcription by RNA polymerase II"/>
    <property type="evidence" value="ECO:0007669"/>
    <property type="project" value="TreeGrafter"/>
</dbReference>
<keyword evidence="10" id="KW-0804">Transcription</keyword>
<dbReference type="InterPro" id="IPR039746">
    <property type="entry name" value="FOG"/>
</dbReference>
<feature type="region of interest" description="Disordered" evidence="13">
    <location>
        <begin position="130"/>
        <end position="192"/>
    </location>
</feature>
<gene>
    <name evidence="16" type="ORF">EGW08_009593</name>
</gene>
<dbReference type="SMART" id="SM00355">
    <property type="entry name" value="ZnF_C2H2"/>
    <property type="match status" value="8"/>
</dbReference>
<dbReference type="GO" id="GO:0008270">
    <property type="term" value="F:zinc ion binding"/>
    <property type="evidence" value="ECO:0007669"/>
    <property type="project" value="UniProtKB-KW"/>
</dbReference>
<keyword evidence="11" id="KW-0539">Nucleus</keyword>
<evidence type="ECO:0000313" key="16">
    <source>
        <dbReference type="EMBL" id="RUS82640.1"/>
    </source>
</evidence>
<dbReference type="Pfam" id="PF25445">
    <property type="entry name" value="CCHC_ZFPM2"/>
    <property type="match status" value="1"/>
</dbReference>
<dbReference type="GO" id="GO:0005634">
    <property type="term" value="C:nucleus"/>
    <property type="evidence" value="ECO:0007669"/>
    <property type="project" value="UniProtKB-SubCell"/>
</dbReference>
<feature type="domain" description="CCHC FOG-type" evidence="15">
    <location>
        <begin position="558"/>
        <end position="591"/>
    </location>
</feature>
<dbReference type="Pfam" id="PF21549">
    <property type="entry name" value="PRDM2_PR"/>
    <property type="match status" value="1"/>
</dbReference>
<feature type="compositionally biased region" description="Basic and acidic residues" evidence="13">
    <location>
        <begin position="162"/>
        <end position="176"/>
    </location>
</feature>
<dbReference type="OrthoDB" id="8742770at2759"/>
<feature type="compositionally biased region" description="Low complexity" evidence="13">
    <location>
        <begin position="528"/>
        <end position="546"/>
    </location>
</feature>
<feature type="region of interest" description="Disordered" evidence="13">
    <location>
        <begin position="434"/>
        <end position="553"/>
    </location>
</feature>
<dbReference type="InterPro" id="IPR059121">
    <property type="entry name" value="CCHC_ZFPM2-like"/>
</dbReference>
<evidence type="ECO:0000256" key="6">
    <source>
        <dbReference type="ARBA" id="ARBA00022833"/>
    </source>
</evidence>
<dbReference type="GO" id="GO:0007507">
    <property type="term" value="P:heart development"/>
    <property type="evidence" value="ECO:0007669"/>
    <property type="project" value="TreeGrafter"/>
</dbReference>
<reference evidence="16 17" key="1">
    <citation type="submission" date="2019-01" db="EMBL/GenBank/DDBJ databases">
        <title>A draft genome assembly of the solar-powered sea slug Elysia chlorotica.</title>
        <authorList>
            <person name="Cai H."/>
            <person name="Li Q."/>
            <person name="Fang X."/>
            <person name="Li J."/>
            <person name="Curtis N.E."/>
            <person name="Altenburger A."/>
            <person name="Shibata T."/>
            <person name="Feng M."/>
            <person name="Maeda T."/>
            <person name="Schwartz J.A."/>
            <person name="Shigenobu S."/>
            <person name="Lundholm N."/>
            <person name="Nishiyama T."/>
            <person name="Yang H."/>
            <person name="Hasebe M."/>
            <person name="Li S."/>
            <person name="Pierce S.K."/>
            <person name="Wang J."/>
        </authorList>
    </citation>
    <scope>NUCLEOTIDE SEQUENCE [LARGE SCALE GENOMIC DNA]</scope>
    <source>
        <strain evidence="16">EC2010</strain>
        <tissue evidence="16">Whole organism of an adult</tissue>
    </source>
</reference>
<evidence type="ECO:0000256" key="3">
    <source>
        <dbReference type="ARBA" id="ARBA00022723"/>
    </source>
</evidence>
<feature type="region of interest" description="Disordered" evidence="13">
    <location>
        <begin position="229"/>
        <end position="293"/>
    </location>
</feature>
<dbReference type="GO" id="GO:0003677">
    <property type="term" value="F:DNA binding"/>
    <property type="evidence" value="ECO:0007669"/>
    <property type="project" value="UniProtKB-KW"/>
</dbReference>
<keyword evidence="2" id="KW-0678">Repressor</keyword>
<feature type="region of interest" description="Disordered" evidence="13">
    <location>
        <begin position="954"/>
        <end position="988"/>
    </location>
</feature>
<feature type="compositionally biased region" description="Basic and acidic residues" evidence="13">
    <location>
        <begin position="462"/>
        <end position="476"/>
    </location>
</feature>
<dbReference type="PANTHER" id="PTHR12958:SF3">
    <property type="entry name" value="ZINC FINGER PROTEIN USH"/>
    <property type="match status" value="1"/>
</dbReference>
<feature type="region of interest" description="Disordered" evidence="13">
    <location>
        <begin position="590"/>
        <end position="660"/>
    </location>
</feature>
<keyword evidence="7" id="KW-0805">Transcription regulation</keyword>
<keyword evidence="6" id="KW-0862">Zinc</keyword>
<accession>A0A3S1BK25</accession>
<dbReference type="STRING" id="188477.A0A3S1BK25"/>
<keyword evidence="4" id="KW-0677">Repeat</keyword>
<evidence type="ECO:0008006" key="18">
    <source>
        <dbReference type="Google" id="ProtNLM"/>
    </source>
</evidence>
<dbReference type="GO" id="GO:0045944">
    <property type="term" value="P:positive regulation of transcription by RNA polymerase II"/>
    <property type="evidence" value="ECO:0007669"/>
    <property type="project" value="TreeGrafter"/>
</dbReference>
<feature type="compositionally biased region" description="Low complexity" evidence="13">
    <location>
        <begin position="596"/>
        <end position="606"/>
    </location>
</feature>
<evidence type="ECO:0000256" key="12">
    <source>
        <dbReference type="PROSITE-ProRule" id="PRU00042"/>
    </source>
</evidence>
<protein>
    <recommendedName>
        <fullName evidence="18">C2H2-type domain-containing protein</fullName>
    </recommendedName>
</protein>
<evidence type="ECO:0000313" key="17">
    <source>
        <dbReference type="Proteomes" id="UP000271974"/>
    </source>
</evidence>
<keyword evidence="8" id="KW-0238">DNA-binding</keyword>
<evidence type="ECO:0000256" key="4">
    <source>
        <dbReference type="ARBA" id="ARBA00022737"/>
    </source>
</evidence>
<dbReference type="InterPro" id="IPR034731">
    <property type="entry name" value="Znf_CCHC_FOG"/>
</dbReference>
<evidence type="ECO:0000256" key="13">
    <source>
        <dbReference type="SAM" id="MobiDB-lite"/>
    </source>
</evidence>
<dbReference type="GO" id="GO:0009653">
    <property type="term" value="P:anatomical structure morphogenesis"/>
    <property type="evidence" value="ECO:0007669"/>
    <property type="project" value="UniProtKB-ARBA"/>
</dbReference>
<feature type="domain" description="C2H2-type" evidence="14">
    <location>
        <begin position="769"/>
        <end position="796"/>
    </location>
</feature>
<name>A0A3S1BK25_ELYCH</name>
<keyword evidence="9" id="KW-0010">Activator</keyword>
<evidence type="ECO:0000256" key="5">
    <source>
        <dbReference type="ARBA" id="ARBA00022771"/>
    </source>
</evidence>
<dbReference type="InterPro" id="IPR046341">
    <property type="entry name" value="SET_dom_sf"/>
</dbReference>
<evidence type="ECO:0000259" key="14">
    <source>
        <dbReference type="PROSITE" id="PS50157"/>
    </source>
</evidence>
<dbReference type="PROSITE" id="PS51810">
    <property type="entry name" value="ZF_CCHC_FOG"/>
    <property type="match status" value="3"/>
</dbReference>
<keyword evidence="5 12" id="KW-0863">Zinc-finger</keyword>
<dbReference type="Gene3D" id="2.170.270.10">
    <property type="entry name" value="SET domain"/>
    <property type="match status" value="1"/>
</dbReference>
<evidence type="ECO:0000256" key="1">
    <source>
        <dbReference type="ARBA" id="ARBA00004123"/>
    </source>
</evidence>
<dbReference type="PROSITE" id="PS00028">
    <property type="entry name" value="ZINC_FINGER_C2H2_1"/>
    <property type="match status" value="1"/>
</dbReference>
<evidence type="ECO:0000256" key="2">
    <source>
        <dbReference type="ARBA" id="ARBA00022491"/>
    </source>
</evidence>
<keyword evidence="3" id="KW-0479">Metal-binding</keyword>
<feature type="compositionally biased region" description="Basic and acidic residues" evidence="13">
    <location>
        <begin position="434"/>
        <end position="454"/>
    </location>
</feature>
<proteinExistence type="predicted"/>
<dbReference type="AlphaFoldDB" id="A0A3S1BK25"/>
<feature type="region of interest" description="Disordered" evidence="13">
    <location>
        <begin position="707"/>
        <end position="742"/>
    </location>
</feature>
<dbReference type="SUPFAM" id="SSF57667">
    <property type="entry name" value="beta-beta-alpha zinc fingers"/>
    <property type="match status" value="5"/>
</dbReference>
<dbReference type="InterPro" id="IPR013087">
    <property type="entry name" value="Znf_C2H2_type"/>
</dbReference>
<evidence type="ECO:0000256" key="8">
    <source>
        <dbReference type="ARBA" id="ARBA00023125"/>
    </source>
</evidence>
<dbReference type="EMBL" id="RQTK01000277">
    <property type="protein sequence ID" value="RUS82640.1"/>
    <property type="molecule type" value="Genomic_DNA"/>
</dbReference>
<sequence>MVNQLQLPSDVLYLRQQEVSIHGTPNLGWVVCCAIPLPQGSSLGPFQGQLVVPEDVKVGDLIVQFHNKKGQQALMNVAEQSGGWLALLRTPHTPAQRNTHVYWEGGRIWCEIVSDIDMGTELRASFSFQHDDDDDEEEENGEGELQASEIKHRRTCSSSSPSREDELHPRLERVKVEPTTTSNSNSSSNNSINTDTALIYGCPFCGVRFSSPRTLQGHLSFYCSKKTADTNPLVSPTPASAASADKHRGSNQVISEDIDTSNHPLGGTPDRYLDSDESYHTEKHSSVDKRMHTSEHATNSLARIQDGRDKTKTAFNVQGLGVERHPATILKTPSSETFCKECKIQFSSMRTYKCHKEHYCAQRRKKALGDPSPFAAMFNSPFPFPPDAGVPTTLSKAMPNSEAVQQPHTSAAIPITDHLSRTISLRKDIATESQIMKEKPISQIIERDPHRDNLSMETPQSHSRERRESRDEDHPLDLSVTKTESNKTEENRSLSSDSLGSPRTELAIHPNRSPSPINPSLLLPPPDFLSATSPSAPSYPAPSMSPLGKRRRPASPSVLAKSISKCLDCNIVFYKHDNYLIHKKHYCSGKRRPAQSSSSSMSPSSPNGFQAQNATFSPRRVGVASLSPRNQPEDSPTHSGIVKVSSPQAPQNSQSPPTQQAGTVKYKFYCVPCRIKFSNASILEAHKEFYCPAGKDSEHSVILQSNSALSEAPGSQEHTVLSSHEDEESHQRRSSSSPEPQHEEVTCTRCNSLFTSARLLRLHVCDGGFPCPHCDHVAITENRLAEHLKVHAPTRAYRCTICGYRGNTARGMRMHGKTHIDEGLDFTDENMLEYEEPAVMPILSQVPSSSLSGGAATDSELLRLKNEPYKRRRSRKAYEKFDYPLPKVDIPQTCPLCGQNFANAEFLASHFKVHQIAASQYLAGLMKCIHCSYVGNSPEDLRAHFEANHASNHRIHLPQRVSPAETTRSRQGDIDTEYPENDQRHSRELTSPREIQTHMVITDPNSPLNERNLMKVEPDSLFPHHSLPFPYRNHPALPIFFLPGQAPLSGPRHPFPLAAREDQGSRYCHNCDISFSKQATFLAHKKYYCTARPKGEPQPSATA</sequence>
<comment type="caution">
    <text evidence="16">The sequence shown here is derived from an EMBL/GenBank/DDBJ whole genome shotgun (WGS) entry which is preliminary data.</text>
</comment>
<dbReference type="GO" id="GO:0030154">
    <property type="term" value="P:cell differentiation"/>
    <property type="evidence" value="ECO:0007669"/>
    <property type="project" value="UniProtKB-ARBA"/>
</dbReference>
<evidence type="ECO:0000256" key="10">
    <source>
        <dbReference type="ARBA" id="ARBA00023163"/>
    </source>
</evidence>
<dbReference type="PROSITE" id="PS50157">
    <property type="entry name" value="ZINC_FINGER_C2H2_2"/>
    <property type="match status" value="3"/>
</dbReference>
<dbReference type="Proteomes" id="UP000271974">
    <property type="component" value="Unassembled WGS sequence"/>
</dbReference>
<evidence type="ECO:0000256" key="11">
    <source>
        <dbReference type="ARBA" id="ARBA00023242"/>
    </source>
</evidence>
<comment type="subcellular location">
    <subcellularLocation>
        <location evidence="1">Nucleus</location>
    </subcellularLocation>
</comment>
<feature type="domain" description="CCHC FOG-type" evidence="15">
    <location>
        <begin position="1060"/>
        <end position="1093"/>
    </location>
</feature>
<dbReference type="Gene3D" id="3.30.160.60">
    <property type="entry name" value="Classic Zinc Finger"/>
    <property type="match status" value="2"/>
</dbReference>
<evidence type="ECO:0000259" key="15">
    <source>
        <dbReference type="PROSITE" id="PS51810"/>
    </source>
</evidence>
<evidence type="ECO:0000256" key="9">
    <source>
        <dbReference type="ARBA" id="ARBA00023159"/>
    </source>
</evidence>
<dbReference type="PANTHER" id="PTHR12958">
    <property type="entry name" value="FRIEND OF GATA2-RELATED"/>
    <property type="match status" value="1"/>
</dbReference>
<feature type="compositionally biased region" description="Acidic residues" evidence="13">
    <location>
        <begin position="131"/>
        <end position="142"/>
    </location>
</feature>
<organism evidence="16 17">
    <name type="scientific">Elysia chlorotica</name>
    <name type="common">Eastern emerald elysia</name>
    <name type="synonym">Sea slug</name>
    <dbReference type="NCBI Taxonomy" id="188477"/>
    <lineage>
        <taxon>Eukaryota</taxon>
        <taxon>Metazoa</taxon>
        <taxon>Spiralia</taxon>
        <taxon>Lophotrochozoa</taxon>
        <taxon>Mollusca</taxon>
        <taxon>Gastropoda</taxon>
        <taxon>Heterobranchia</taxon>
        <taxon>Euthyneura</taxon>
        <taxon>Panpulmonata</taxon>
        <taxon>Sacoglossa</taxon>
        <taxon>Placobranchoidea</taxon>
        <taxon>Plakobranchidae</taxon>
        <taxon>Elysia</taxon>
    </lineage>
</organism>
<dbReference type="InterPro" id="IPR001214">
    <property type="entry name" value="SET_dom"/>
</dbReference>
<feature type="compositionally biased region" description="Low complexity" evidence="13">
    <location>
        <begin position="179"/>
        <end position="192"/>
    </location>
</feature>
<feature type="compositionally biased region" description="Polar residues" evidence="13">
    <location>
        <begin position="607"/>
        <end position="616"/>
    </location>
</feature>
<feature type="domain" description="C2H2-type" evidence="14">
    <location>
        <begin position="200"/>
        <end position="227"/>
    </location>
</feature>
<keyword evidence="17" id="KW-1185">Reference proteome</keyword>
<dbReference type="GO" id="GO:0061629">
    <property type="term" value="F:RNA polymerase II-specific DNA-binding transcription factor binding"/>
    <property type="evidence" value="ECO:0007669"/>
    <property type="project" value="InterPro"/>
</dbReference>
<dbReference type="InterPro" id="IPR036236">
    <property type="entry name" value="Znf_C2H2_sf"/>
</dbReference>
<feature type="compositionally biased region" description="Basic and acidic residues" evidence="13">
    <location>
        <begin position="271"/>
        <end position="293"/>
    </location>
</feature>
<feature type="compositionally biased region" description="Low complexity" evidence="13">
    <location>
        <begin position="645"/>
        <end position="660"/>
    </location>
</feature>
<feature type="domain" description="CCHC FOG-type" evidence="15">
    <location>
        <begin position="331"/>
        <end position="364"/>
    </location>
</feature>
<feature type="domain" description="C2H2-type" evidence="14">
    <location>
        <begin position="892"/>
        <end position="914"/>
    </location>
</feature>
<feature type="compositionally biased region" description="Polar residues" evidence="13">
    <location>
        <begin position="229"/>
        <end position="240"/>
    </location>
</feature>